<accession>A0A917PWK6</accession>
<protein>
    <submittedName>
        <fullName evidence="1">Uncharacterized protein</fullName>
    </submittedName>
</protein>
<name>A0A917PWK6_9PSED</name>
<evidence type="ECO:0000313" key="1">
    <source>
        <dbReference type="EMBL" id="GGJ95466.1"/>
    </source>
</evidence>
<reference evidence="1" key="1">
    <citation type="journal article" date="2014" name="Int. J. Syst. Evol. Microbiol.">
        <title>Complete genome sequence of Corynebacterium casei LMG S-19264T (=DSM 44701T), isolated from a smear-ripened cheese.</title>
        <authorList>
            <consortium name="US DOE Joint Genome Institute (JGI-PGF)"/>
            <person name="Walter F."/>
            <person name="Albersmeier A."/>
            <person name="Kalinowski J."/>
            <person name="Ruckert C."/>
        </authorList>
    </citation>
    <scope>NUCLEOTIDE SEQUENCE</scope>
    <source>
        <strain evidence="1">JCM 30078</strain>
    </source>
</reference>
<sequence>MKLLAVPRPMTGKASPVAGIFRIAIGSDNAAHPIGGSAANAATVATDWTNWRRVCIVRLSCAEK</sequence>
<keyword evidence="2" id="KW-1185">Reference proteome</keyword>
<gene>
    <name evidence="1" type="ORF">GCM10009304_21870</name>
</gene>
<dbReference type="AlphaFoldDB" id="A0A917PWK6"/>
<comment type="caution">
    <text evidence="1">The sequence shown here is derived from an EMBL/GenBank/DDBJ whole genome shotgun (WGS) entry which is preliminary data.</text>
</comment>
<dbReference type="EMBL" id="BMPO01000004">
    <property type="protein sequence ID" value="GGJ95466.1"/>
    <property type="molecule type" value="Genomic_DNA"/>
</dbReference>
<proteinExistence type="predicted"/>
<reference evidence="1" key="2">
    <citation type="submission" date="2020-09" db="EMBL/GenBank/DDBJ databases">
        <authorList>
            <person name="Sun Q."/>
            <person name="Ohkuma M."/>
        </authorList>
    </citation>
    <scope>NUCLEOTIDE SEQUENCE</scope>
    <source>
        <strain evidence="1">JCM 30078</strain>
    </source>
</reference>
<evidence type="ECO:0000313" key="2">
    <source>
        <dbReference type="Proteomes" id="UP000635983"/>
    </source>
</evidence>
<dbReference type="Proteomes" id="UP000635983">
    <property type="component" value="Unassembled WGS sequence"/>
</dbReference>
<organism evidence="1 2">
    <name type="scientific">Pseudomonas matsuisoli</name>
    <dbReference type="NCBI Taxonomy" id="1515666"/>
    <lineage>
        <taxon>Bacteria</taxon>
        <taxon>Pseudomonadati</taxon>
        <taxon>Pseudomonadota</taxon>
        <taxon>Gammaproteobacteria</taxon>
        <taxon>Pseudomonadales</taxon>
        <taxon>Pseudomonadaceae</taxon>
        <taxon>Pseudomonas</taxon>
    </lineage>
</organism>